<name>A0A094QFH9_9ZZZZ</name>
<dbReference type="AlphaFoldDB" id="A0A094QFH9"/>
<keyword evidence="3" id="KW-0496">Mitochondrion</keyword>
<dbReference type="PANTHER" id="PTHR22602">
    <property type="entry name" value="TRANSFERASE CAF17, MITOCHONDRIAL-RELATED"/>
    <property type="match status" value="1"/>
</dbReference>
<dbReference type="PANTHER" id="PTHR22602:SF0">
    <property type="entry name" value="TRANSFERASE CAF17, MITOCHONDRIAL-RELATED"/>
    <property type="match status" value="1"/>
</dbReference>
<accession>A0A094QFH9</accession>
<keyword evidence="2" id="KW-0809">Transit peptide</keyword>
<proteinExistence type="predicted"/>
<gene>
    <name evidence="5" type="ORF">GM51_4265</name>
</gene>
<evidence type="ECO:0000313" key="5">
    <source>
        <dbReference type="EMBL" id="KGA21004.1"/>
    </source>
</evidence>
<evidence type="ECO:0000256" key="2">
    <source>
        <dbReference type="ARBA" id="ARBA00022946"/>
    </source>
</evidence>
<protein>
    <recommendedName>
        <fullName evidence="4">GCVT N-terminal domain-containing protein</fullName>
    </recommendedName>
</protein>
<organism evidence="5">
    <name type="scientific">freshwater metagenome</name>
    <dbReference type="NCBI Taxonomy" id="449393"/>
    <lineage>
        <taxon>unclassified sequences</taxon>
        <taxon>metagenomes</taxon>
        <taxon>ecological metagenomes</taxon>
    </lineage>
</organism>
<evidence type="ECO:0000259" key="4">
    <source>
        <dbReference type="Pfam" id="PF01571"/>
    </source>
</evidence>
<dbReference type="GO" id="GO:0016226">
    <property type="term" value="P:iron-sulfur cluster assembly"/>
    <property type="evidence" value="ECO:0007669"/>
    <property type="project" value="TreeGrafter"/>
</dbReference>
<dbReference type="EMBL" id="JNSL01000016">
    <property type="protein sequence ID" value="KGA21004.1"/>
    <property type="molecule type" value="Genomic_DNA"/>
</dbReference>
<feature type="domain" description="GCVT N-terminal" evidence="4">
    <location>
        <begin position="25"/>
        <end position="132"/>
    </location>
</feature>
<sequence length="325" mass="35839">MTAIPHMDDTSVDAAVPWHFGEPFKEQRELVAGRGRVDLSHRGVVTVTGPDRKSWMHSITTQDFESPVAHLTSLILSPHGHIEHDIHVAEHNETIWISCEPGTVNDLINYLESMKFMLRVEVKDVSDDIAIVGAPGWIESDKYPVWHSSEAFVNGSLASDKYVATRPADWKVSELFVPRAELEDVLNQETRVGTWAWEAHRIRAGVPRLNFETDHKTIPHEVGLIGSSVHLNKGCYRGQETVARVYNLGKPPRRIVQLELDGSTNDLPAIGDAVLLEGKEVGRVTSVTQDYESGPLALAVIKRSVPTDAVLTAGTVAASQTVIVE</sequence>
<dbReference type="InterPro" id="IPR017703">
    <property type="entry name" value="YgfZ/GCV_T_CS"/>
</dbReference>
<comment type="caution">
    <text evidence="5">The sequence shown here is derived from an EMBL/GenBank/DDBJ whole genome shotgun (WGS) entry which is preliminary data.</text>
</comment>
<dbReference type="GO" id="GO:0005739">
    <property type="term" value="C:mitochondrion"/>
    <property type="evidence" value="ECO:0007669"/>
    <property type="project" value="UniProtKB-SubCell"/>
</dbReference>
<dbReference type="SUPFAM" id="SSF103025">
    <property type="entry name" value="Folate-binding domain"/>
    <property type="match status" value="1"/>
</dbReference>
<reference evidence="5" key="1">
    <citation type="submission" date="2014-06" db="EMBL/GenBank/DDBJ databases">
        <title>Key roles for freshwater Actinobacteria revealed by deep metagenomic sequencing.</title>
        <authorList>
            <person name="Ghai R."/>
            <person name="Mizuno C.M."/>
            <person name="Picazo A."/>
            <person name="Camacho A."/>
            <person name="Rodriguez-Valera F."/>
        </authorList>
    </citation>
    <scope>NUCLEOTIDE SEQUENCE</scope>
</reference>
<dbReference type="Pfam" id="PF01571">
    <property type="entry name" value="GCV_T"/>
    <property type="match status" value="1"/>
</dbReference>
<dbReference type="PIRSF" id="PIRSF006487">
    <property type="entry name" value="GcvT"/>
    <property type="match status" value="1"/>
</dbReference>
<comment type="subcellular location">
    <subcellularLocation>
        <location evidence="1">Mitochondrion</location>
    </subcellularLocation>
</comment>
<evidence type="ECO:0000256" key="3">
    <source>
        <dbReference type="ARBA" id="ARBA00023128"/>
    </source>
</evidence>
<evidence type="ECO:0000256" key="1">
    <source>
        <dbReference type="ARBA" id="ARBA00004173"/>
    </source>
</evidence>
<dbReference type="InterPro" id="IPR027266">
    <property type="entry name" value="TrmE/GcvT-like"/>
</dbReference>
<dbReference type="NCBIfam" id="TIGR03317">
    <property type="entry name" value="ygfZ_signature"/>
    <property type="match status" value="1"/>
</dbReference>
<dbReference type="InterPro" id="IPR006222">
    <property type="entry name" value="GCVT_N"/>
</dbReference>
<dbReference type="InterPro" id="IPR045179">
    <property type="entry name" value="YgfZ/GcvT"/>
</dbReference>
<dbReference type="Gene3D" id="3.30.1360.120">
    <property type="entry name" value="Probable tRNA modification gtpase trme, domain 1"/>
    <property type="match status" value="1"/>
</dbReference>